<keyword evidence="1" id="KW-0812">Transmembrane</keyword>
<dbReference type="GO" id="GO:0003677">
    <property type="term" value="F:DNA binding"/>
    <property type="evidence" value="ECO:0007669"/>
    <property type="project" value="InterPro"/>
</dbReference>
<evidence type="ECO:0000259" key="2">
    <source>
        <dbReference type="Pfam" id="PF01609"/>
    </source>
</evidence>
<feature type="domain" description="Transposase IS4-like" evidence="2">
    <location>
        <begin position="114"/>
        <end position="294"/>
    </location>
</feature>
<reference evidence="3 4" key="1">
    <citation type="submission" date="2019-03" db="EMBL/GenBank/DDBJ databases">
        <title>Genomic Encyclopedia of Archaeal and Bacterial Type Strains, Phase II (KMG-II): from individual species to whole genera.</title>
        <authorList>
            <person name="Goeker M."/>
        </authorList>
    </citation>
    <scope>NUCLEOTIDE SEQUENCE [LARGE SCALE GENOMIC DNA]</scope>
    <source>
        <strain evidence="3 4">DSM 24425</strain>
    </source>
</reference>
<dbReference type="NCBIfam" id="NF033579">
    <property type="entry name" value="transpos_IS5_2"/>
    <property type="match status" value="1"/>
</dbReference>
<gene>
    <name evidence="3" type="ORF">CLV27_0575</name>
</gene>
<dbReference type="RefSeq" id="WP_243644856.1">
    <property type="nucleotide sequence ID" value="NZ_SMFV01000002.1"/>
</dbReference>
<proteinExistence type="predicted"/>
<keyword evidence="1" id="KW-1133">Transmembrane helix</keyword>
<evidence type="ECO:0000256" key="1">
    <source>
        <dbReference type="SAM" id="Phobius"/>
    </source>
</evidence>
<sequence>MRPKKLHPKRLLKEVNYYMRRRGRPIKSYFKTSKRGRPPKYPDDIILLMLFLQVIWKLSFREVEDFAVNIFGRENVPDFSTYYYRLKHLPSLLLIDFLNFLSSKLLKKYHKRIVALIFDGTGFKYDELYPLKILRGGEIKQVKSHVKTVILSAHLGNGKRFIVSLSCGRSYSSEVKLAQEVLNFVFHSNTVYCYLKGKPVLGDKAYDNEEFISELLLLGLKPYIKVRESFRKRVVSSIRRLCKGLVEGNSLYRKRGMVEGIFGEVKQALGSYERTKDFQIAQLFVIAKFCVFNLWVLALVIRIFQTVSILDLTLRS</sequence>
<keyword evidence="4" id="KW-1185">Reference proteome</keyword>
<organism evidence="3 4">
    <name type="scientific">Phorcysia thermohydrogeniphila</name>
    <dbReference type="NCBI Taxonomy" id="936138"/>
    <lineage>
        <taxon>Bacteria</taxon>
        <taxon>Pseudomonadati</taxon>
        <taxon>Aquificota</taxon>
        <taxon>Aquificia</taxon>
        <taxon>Desulfurobacteriales</taxon>
        <taxon>Desulfurobacteriaceae</taxon>
        <taxon>Phorcysia</taxon>
    </lineage>
</organism>
<dbReference type="Pfam" id="PF01609">
    <property type="entry name" value="DDE_Tnp_1"/>
    <property type="match status" value="1"/>
</dbReference>
<dbReference type="AlphaFoldDB" id="A0A4V2PDH2"/>
<evidence type="ECO:0000313" key="3">
    <source>
        <dbReference type="EMBL" id="TCK05156.1"/>
    </source>
</evidence>
<accession>A0A4V2PDH2</accession>
<evidence type="ECO:0000313" key="4">
    <source>
        <dbReference type="Proteomes" id="UP000295777"/>
    </source>
</evidence>
<feature type="transmembrane region" description="Helical" evidence="1">
    <location>
        <begin position="283"/>
        <end position="304"/>
    </location>
</feature>
<keyword evidence="1" id="KW-0472">Membrane</keyword>
<protein>
    <submittedName>
        <fullName evidence="3">DDE family transposase</fullName>
    </submittedName>
</protein>
<dbReference type="Proteomes" id="UP000295777">
    <property type="component" value="Unassembled WGS sequence"/>
</dbReference>
<dbReference type="EMBL" id="SMFV01000002">
    <property type="protein sequence ID" value="TCK05156.1"/>
    <property type="molecule type" value="Genomic_DNA"/>
</dbReference>
<dbReference type="GO" id="GO:0006313">
    <property type="term" value="P:DNA transposition"/>
    <property type="evidence" value="ECO:0007669"/>
    <property type="project" value="InterPro"/>
</dbReference>
<dbReference type="InterPro" id="IPR002559">
    <property type="entry name" value="Transposase_11"/>
</dbReference>
<dbReference type="InterPro" id="IPR053520">
    <property type="entry name" value="Transposase_Tn903"/>
</dbReference>
<dbReference type="GO" id="GO:0004803">
    <property type="term" value="F:transposase activity"/>
    <property type="evidence" value="ECO:0007669"/>
    <property type="project" value="InterPro"/>
</dbReference>
<name>A0A4V2PDH2_9BACT</name>
<comment type="caution">
    <text evidence="3">The sequence shown here is derived from an EMBL/GenBank/DDBJ whole genome shotgun (WGS) entry which is preliminary data.</text>
</comment>